<feature type="compositionally biased region" description="Pro residues" evidence="1">
    <location>
        <begin position="617"/>
        <end position="628"/>
    </location>
</feature>
<evidence type="ECO:0000313" key="3">
    <source>
        <dbReference type="Proteomes" id="UP000298663"/>
    </source>
</evidence>
<comment type="caution">
    <text evidence="2">The sequence shown here is derived from an EMBL/GenBank/DDBJ whole genome shotgun (WGS) entry which is preliminary data.</text>
</comment>
<feature type="region of interest" description="Disordered" evidence="1">
    <location>
        <begin position="344"/>
        <end position="369"/>
    </location>
</feature>
<keyword evidence="3" id="KW-1185">Reference proteome</keyword>
<accession>A0A4U5LZG3</accession>
<evidence type="ECO:0000313" key="2">
    <source>
        <dbReference type="EMBL" id="TKR61692.1"/>
    </source>
</evidence>
<feature type="region of interest" description="Disordered" evidence="1">
    <location>
        <begin position="590"/>
        <end position="664"/>
    </location>
</feature>
<reference evidence="2 3" key="2">
    <citation type="journal article" date="2019" name="G3 (Bethesda)">
        <title>Hybrid Assembly of the Genome of the Entomopathogenic Nematode Steinernema carpocapsae Identifies the X-Chromosome.</title>
        <authorList>
            <person name="Serra L."/>
            <person name="Macchietto M."/>
            <person name="Macias-Munoz A."/>
            <person name="McGill C.J."/>
            <person name="Rodriguez I.M."/>
            <person name="Rodriguez B."/>
            <person name="Murad R."/>
            <person name="Mortazavi A."/>
        </authorList>
    </citation>
    <scope>NUCLEOTIDE SEQUENCE [LARGE SCALE GENOMIC DNA]</scope>
    <source>
        <strain evidence="2 3">ALL</strain>
    </source>
</reference>
<proteinExistence type="predicted"/>
<feature type="compositionally biased region" description="Pro residues" evidence="1">
    <location>
        <begin position="759"/>
        <end position="780"/>
    </location>
</feature>
<dbReference type="Proteomes" id="UP000298663">
    <property type="component" value="Unassembled WGS sequence"/>
</dbReference>
<gene>
    <name evidence="2" type="ORF">L596_028772</name>
</gene>
<name>A0A4U5LZG3_STECR</name>
<evidence type="ECO:0000256" key="1">
    <source>
        <dbReference type="SAM" id="MobiDB-lite"/>
    </source>
</evidence>
<feature type="region of interest" description="Disordered" evidence="1">
    <location>
        <begin position="750"/>
        <end position="780"/>
    </location>
</feature>
<sequence length="809" mass="88589">MIRKRIPALDDVLVDEVVPVMRYLNIAISESFKAPGRTVERKSEEALLTSAAMPRMASFGDLSQYLSDVSDDENDVEILDDEDVHISDGGASTSLQPPPPPPMIDLEPELEDEDRRLKMAEPRELLEEGEIAEFEAILAQDPPPEPNFEEIKRKVFMLSPKRALKSGIAGVWKEKNVEAISFTAAATPAQKKPQPEASSSTLVQSREILVPARPEESIDEILATLSPPNPVTIVLITEVSQELNVANKKQGEEDVESEILIANEEKQDFSCSQPRVQEPQIQHFVNSEVSLSVEFRRREKFPNCDEVTVDLDQFCAVEETFKIGRGRESFMSETQREDFERLKINNVSRKRSHRGSEGSSSALKPSPKTAMKLSADEFIDSLFAPAADPSKAPSSLKTTVAEASISAEFRKRPVKKKAKAIVMHVYKEAVEGTFGDVAIALDLDLSRNQAEEAEKTLNGACMEVTEASLVAPEALSAVEPTDQPPVHSLREPYLEVTEASASAFEARIEVAPSAEEPTEQRSVESLKELSLKLTKASIAALEARIEAVLCADEVTAEGPRLEVTDRSSAVEQLPVDMSIVKEEDDEVQFFEAISPPPKRARALENRENSRKRKSPTISPPPPPPPLPSTPSNDGNSVIGAYCLPGTLTPATSTPSPNQNQVSEEAARRNQVYFNAMMSRSQAALKVPLVNTGYPRFFAPPPPTNFSVPPPNLPNFPTPPPSILTPQTSPTVSPMFYRAVPPDPSHSQRGFAGFQAIPAPCNPPPTSQQLPLPPHPQAGPYPPPMHPFFSFVTAAPPQGPPPFPHPYFYA</sequence>
<organism evidence="2 3">
    <name type="scientific">Steinernema carpocapsae</name>
    <name type="common">Entomopathogenic nematode</name>
    <dbReference type="NCBI Taxonomy" id="34508"/>
    <lineage>
        <taxon>Eukaryota</taxon>
        <taxon>Metazoa</taxon>
        <taxon>Ecdysozoa</taxon>
        <taxon>Nematoda</taxon>
        <taxon>Chromadorea</taxon>
        <taxon>Rhabditida</taxon>
        <taxon>Tylenchina</taxon>
        <taxon>Panagrolaimomorpha</taxon>
        <taxon>Strongyloidoidea</taxon>
        <taxon>Steinernematidae</taxon>
        <taxon>Steinernema</taxon>
    </lineage>
</organism>
<reference evidence="2 3" key="1">
    <citation type="journal article" date="2015" name="Genome Biol.">
        <title>Comparative genomics of Steinernema reveals deeply conserved gene regulatory networks.</title>
        <authorList>
            <person name="Dillman A.R."/>
            <person name="Macchietto M."/>
            <person name="Porter C.F."/>
            <person name="Rogers A."/>
            <person name="Williams B."/>
            <person name="Antoshechkin I."/>
            <person name="Lee M.M."/>
            <person name="Goodwin Z."/>
            <person name="Lu X."/>
            <person name="Lewis E.E."/>
            <person name="Goodrich-Blair H."/>
            <person name="Stock S.P."/>
            <person name="Adams B.J."/>
            <person name="Sternberg P.W."/>
            <person name="Mortazavi A."/>
        </authorList>
    </citation>
    <scope>NUCLEOTIDE SEQUENCE [LARGE SCALE GENOMIC DNA]</scope>
    <source>
        <strain evidence="2 3">ALL</strain>
    </source>
</reference>
<feature type="compositionally biased region" description="Polar residues" evidence="1">
    <location>
        <begin position="648"/>
        <end position="662"/>
    </location>
</feature>
<dbReference type="EMBL" id="AZBU02000011">
    <property type="protein sequence ID" value="TKR61692.1"/>
    <property type="molecule type" value="Genomic_DNA"/>
</dbReference>
<dbReference type="AlphaFoldDB" id="A0A4U5LZG3"/>
<protein>
    <submittedName>
        <fullName evidence="2">Uncharacterized protein</fullName>
    </submittedName>
</protein>